<reference evidence="2" key="1">
    <citation type="submission" date="2022-11" db="UniProtKB">
        <authorList>
            <consortium name="WormBaseParasite"/>
        </authorList>
    </citation>
    <scope>IDENTIFICATION</scope>
</reference>
<evidence type="ECO:0000313" key="2">
    <source>
        <dbReference type="WBParaSite" id="PS1159_v2.g4580.t1"/>
    </source>
</evidence>
<proteinExistence type="predicted"/>
<name>A0AC35GFZ5_9BILA</name>
<dbReference type="Proteomes" id="UP000887580">
    <property type="component" value="Unplaced"/>
</dbReference>
<dbReference type="WBParaSite" id="PS1159_v2.g4580.t1">
    <property type="protein sequence ID" value="PS1159_v2.g4580.t1"/>
    <property type="gene ID" value="PS1159_v2.g4580"/>
</dbReference>
<accession>A0AC35GFZ5</accession>
<organism evidence="1 2">
    <name type="scientific">Panagrolaimus sp. PS1159</name>
    <dbReference type="NCBI Taxonomy" id="55785"/>
    <lineage>
        <taxon>Eukaryota</taxon>
        <taxon>Metazoa</taxon>
        <taxon>Ecdysozoa</taxon>
        <taxon>Nematoda</taxon>
        <taxon>Chromadorea</taxon>
        <taxon>Rhabditida</taxon>
        <taxon>Tylenchina</taxon>
        <taxon>Panagrolaimomorpha</taxon>
        <taxon>Panagrolaimoidea</taxon>
        <taxon>Panagrolaimidae</taxon>
        <taxon>Panagrolaimus</taxon>
    </lineage>
</organism>
<evidence type="ECO:0000313" key="1">
    <source>
        <dbReference type="Proteomes" id="UP000887580"/>
    </source>
</evidence>
<sequence>MGLRLWEKYLLLGALAILGIMGVSFVVMNDFEPKAINGDSSSAKLSRDIVARKAFVDHDEIGFNSSFYGNADISKRDHVKDMMKFAWDGYKKYAWGANELRPISKMGHSASVFGSGRTGASIVDAIDTLYIMGLNNEYNDAKNFIETELDMKSIRGDLSVFETNIRFVGGLLSIHALTGEIVFLQKAQEIADLLLPAFDTPTGIPLALVNIKTGKANNWAWASGGCSILSEFGSLELEFNYLSKLTHNSTYSDKIAKIRETISQIPKPDGLYSNYLNPRTGKWCSKHVSVGALGDSFYEYLLKQYLISGKKDLDAKKLYDDAIEAIENHLLYKSAKNNLWYFAELKGARVEHKMDHLACFIAGLFALQSSNEPTQERKEHFLELAIKIADTCHESYIRTETKIGPESFRFTQDAEAVSLRETEKYYILRPEVIEGWFYLWRITKDVKYRNWCWDFVQAMEKYCKVESGYSGIRNVYRINGDYDDVQQSFLLAETFKYLFLIFSDDAVLPFDQWIFNTEAHPLPVAKSV</sequence>
<protein>
    <submittedName>
        <fullName evidence="2">Alpha-1,2-Mannosidase</fullName>
    </submittedName>
</protein>